<evidence type="ECO:0000256" key="9">
    <source>
        <dbReference type="ARBA" id="ARBA00023163"/>
    </source>
</evidence>
<evidence type="ECO:0000256" key="5">
    <source>
        <dbReference type="ARBA" id="ARBA00022679"/>
    </source>
</evidence>
<keyword evidence="7" id="KW-0235">DNA replication</keyword>
<accession>A0A7T8GQ88</accession>
<keyword evidence="5" id="KW-0808">Transferase</keyword>
<name>A0A7T8GQ88_CALRO</name>
<dbReference type="OrthoDB" id="19606at2759"/>
<evidence type="ECO:0000256" key="3">
    <source>
        <dbReference type="ARBA" id="ARBA00022478"/>
    </source>
</evidence>
<dbReference type="GO" id="GO:0003899">
    <property type="term" value="F:DNA-directed RNA polymerase activity"/>
    <property type="evidence" value="ECO:0007669"/>
    <property type="project" value="InterPro"/>
</dbReference>
<dbReference type="Proteomes" id="UP000595437">
    <property type="component" value="Chromosome 18"/>
</dbReference>
<evidence type="ECO:0000256" key="4">
    <source>
        <dbReference type="ARBA" id="ARBA00022515"/>
    </source>
</evidence>
<dbReference type="GO" id="GO:0046872">
    <property type="term" value="F:metal ion binding"/>
    <property type="evidence" value="ECO:0007669"/>
    <property type="project" value="UniProtKB-KW"/>
</dbReference>
<organism evidence="10 11">
    <name type="scientific">Caligus rogercresseyi</name>
    <name type="common">Sea louse</name>
    <dbReference type="NCBI Taxonomy" id="217165"/>
    <lineage>
        <taxon>Eukaryota</taxon>
        <taxon>Metazoa</taxon>
        <taxon>Ecdysozoa</taxon>
        <taxon>Arthropoda</taxon>
        <taxon>Crustacea</taxon>
        <taxon>Multicrustacea</taxon>
        <taxon>Hexanauplia</taxon>
        <taxon>Copepoda</taxon>
        <taxon>Siphonostomatoida</taxon>
        <taxon>Caligidae</taxon>
        <taxon>Caligus</taxon>
    </lineage>
</organism>
<dbReference type="InterPro" id="IPR014052">
    <property type="entry name" value="DNA_primase_ssu_euk/arc"/>
</dbReference>
<keyword evidence="6" id="KW-0548">Nucleotidyltransferase</keyword>
<dbReference type="PANTHER" id="PTHR10536">
    <property type="entry name" value="DNA PRIMASE SMALL SUBUNIT"/>
    <property type="match status" value="1"/>
</dbReference>
<comment type="similarity">
    <text evidence="1">Belongs to the eukaryotic-type primase small subunit family.</text>
</comment>
<dbReference type="AlphaFoldDB" id="A0A7T8GQ88"/>
<keyword evidence="11" id="KW-1185">Reference proteome</keyword>
<dbReference type="Pfam" id="PF01896">
    <property type="entry name" value="DNA_primase_S"/>
    <property type="match status" value="1"/>
</dbReference>
<evidence type="ECO:0000256" key="2">
    <source>
        <dbReference type="ARBA" id="ARBA00021278"/>
    </source>
</evidence>
<evidence type="ECO:0000313" key="11">
    <source>
        <dbReference type="Proteomes" id="UP000595437"/>
    </source>
</evidence>
<dbReference type="GO" id="GO:0005658">
    <property type="term" value="C:alpha DNA polymerase:primase complex"/>
    <property type="evidence" value="ECO:0007669"/>
    <property type="project" value="UniProtKB-ARBA"/>
</dbReference>
<dbReference type="Gene3D" id="3.90.920.10">
    <property type="entry name" value="DNA primase, PRIM domain"/>
    <property type="match status" value="1"/>
</dbReference>
<dbReference type="EMBL" id="CP045907">
    <property type="protein sequence ID" value="QQP35672.1"/>
    <property type="molecule type" value="Genomic_DNA"/>
</dbReference>
<dbReference type="GO" id="GO:0006269">
    <property type="term" value="P:DNA replication, synthesis of primer"/>
    <property type="evidence" value="ECO:0007669"/>
    <property type="project" value="UniProtKB-KW"/>
</dbReference>
<evidence type="ECO:0000313" key="10">
    <source>
        <dbReference type="EMBL" id="QQP35672.1"/>
    </source>
</evidence>
<keyword evidence="4" id="KW-0639">Primosome</keyword>
<protein>
    <recommendedName>
        <fullName evidence="2">DNA primase small subunit</fullName>
    </recommendedName>
</protein>
<reference evidence="11" key="1">
    <citation type="submission" date="2021-01" db="EMBL/GenBank/DDBJ databases">
        <title>Caligus Genome Assembly.</title>
        <authorList>
            <person name="Gallardo-Escarate C."/>
        </authorList>
    </citation>
    <scope>NUCLEOTIDE SEQUENCE [LARGE SCALE GENOMIC DNA]</scope>
</reference>
<keyword evidence="9" id="KW-0804">Transcription</keyword>
<gene>
    <name evidence="10" type="ORF">FKW44_023959</name>
</gene>
<evidence type="ECO:0000256" key="7">
    <source>
        <dbReference type="ARBA" id="ARBA00022705"/>
    </source>
</evidence>
<dbReference type="SUPFAM" id="SSF56747">
    <property type="entry name" value="Prim-pol domain"/>
    <property type="match status" value="1"/>
</dbReference>
<evidence type="ECO:0000256" key="6">
    <source>
        <dbReference type="ARBA" id="ARBA00022695"/>
    </source>
</evidence>
<keyword evidence="8" id="KW-0479">Metal-binding</keyword>
<dbReference type="InterPro" id="IPR002755">
    <property type="entry name" value="DNA_primase_S"/>
</dbReference>
<evidence type="ECO:0000256" key="8">
    <source>
        <dbReference type="ARBA" id="ARBA00022723"/>
    </source>
</evidence>
<proteinExistence type="inferred from homology"/>
<dbReference type="CDD" id="cd04860">
    <property type="entry name" value="AE_Prim_S"/>
    <property type="match status" value="1"/>
</dbReference>
<keyword evidence="3" id="KW-0240">DNA-directed RNA polymerase</keyword>
<sequence length="272" mass="31083">MGSIAYSPDLLDDYLPVYYKRLFPMSLTAVGWALDKIHLSRREFSFTLRDDIYLRYQSFSSWDELKTEMIRRVPHKIDIGAVFNARPSDHKKISVFAPQEKEVVFDIDMTDYDEVRYCCSGAEICGKCWKFMVVAVKILDESLRQDFGFVHLLWVYSGRRGIHCWVSDPSAKKLGQSARSANQKGQSQGKTVHPSISRALNIASEAFESICLKDQDILGILALIPDDAIREKIAAKMPELRALLNAGESLKRAWRALYLPRSLRTGRLPIIY</sequence>
<evidence type="ECO:0000256" key="1">
    <source>
        <dbReference type="ARBA" id="ARBA00009762"/>
    </source>
</evidence>